<protein>
    <submittedName>
        <fullName evidence="1">Uncharacterized protein</fullName>
    </submittedName>
</protein>
<dbReference type="Proteomes" id="UP001054837">
    <property type="component" value="Unassembled WGS sequence"/>
</dbReference>
<proteinExistence type="predicted"/>
<accession>A0AAV4W5V3</accession>
<organism evidence="1 2">
    <name type="scientific">Caerostris darwini</name>
    <dbReference type="NCBI Taxonomy" id="1538125"/>
    <lineage>
        <taxon>Eukaryota</taxon>
        <taxon>Metazoa</taxon>
        <taxon>Ecdysozoa</taxon>
        <taxon>Arthropoda</taxon>
        <taxon>Chelicerata</taxon>
        <taxon>Arachnida</taxon>
        <taxon>Araneae</taxon>
        <taxon>Araneomorphae</taxon>
        <taxon>Entelegynae</taxon>
        <taxon>Araneoidea</taxon>
        <taxon>Araneidae</taxon>
        <taxon>Caerostris</taxon>
    </lineage>
</organism>
<dbReference type="EMBL" id="BPLQ01014095">
    <property type="protein sequence ID" value="GIY77294.1"/>
    <property type="molecule type" value="Genomic_DNA"/>
</dbReference>
<evidence type="ECO:0000313" key="2">
    <source>
        <dbReference type="Proteomes" id="UP001054837"/>
    </source>
</evidence>
<keyword evidence="2" id="KW-1185">Reference proteome</keyword>
<reference evidence="1 2" key="1">
    <citation type="submission" date="2021-06" db="EMBL/GenBank/DDBJ databases">
        <title>Caerostris darwini draft genome.</title>
        <authorList>
            <person name="Kono N."/>
            <person name="Arakawa K."/>
        </authorList>
    </citation>
    <scope>NUCLEOTIDE SEQUENCE [LARGE SCALE GENOMIC DNA]</scope>
</reference>
<dbReference type="AlphaFoldDB" id="A0AAV4W5V3"/>
<sequence length="155" mass="18209">MSEAVKFNWMEYPKELNKFYFAHVEFIHDKGRKIPYQVVLAHLTNEDEFHTITSNFKDSVQNAVSGCSVLVLEDSEQVEFFKEMCENVIPVQNPLCNSEIRLCDSSKELAWACARHFQIFPWNIDRQASMGELFAEYPMFERYVHNMQYGGDYSI</sequence>
<evidence type="ECO:0000313" key="1">
    <source>
        <dbReference type="EMBL" id="GIY77294.1"/>
    </source>
</evidence>
<gene>
    <name evidence="1" type="ORF">CDAR_422741</name>
</gene>
<name>A0AAV4W5V3_9ARAC</name>
<comment type="caution">
    <text evidence="1">The sequence shown here is derived from an EMBL/GenBank/DDBJ whole genome shotgun (WGS) entry which is preliminary data.</text>
</comment>